<feature type="compositionally biased region" description="Polar residues" evidence="2">
    <location>
        <begin position="440"/>
        <end position="453"/>
    </location>
</feature>
<feature type="compositionally biased region" description="Low complexity" evidence="2">
    <location>
        <begin position="349"/>
        <end position="361"/>
    </location>
</feature>
<comment type="caution">
    <text evidence="3">The sequence shown here is derived from an EMBL/GenBank/DDBJ whole genome shotgun (WGS) entry which is preliminary data.</text>
</comment>
<feature type="compositionally biased region" description="Low complexity" evidence="2">
    <location>
        <begin position="372"/>
        <end position="381"/>
    </location>
</feature>
<organism evidence="3 4">
    <name type="scientific">Chlorella sorokiniana</name>
    <name type="common">Freshwater green alga</name>
    <dbReference type="NCBI Taxonomy" id="3076"/>
    <lineage>
        <taxon>Eukaryota</taxon>
        <taxon>Viridiplantae</taxon>
        <taxon>Chlorophyta</taxon>
        <taxon>core chlorophytes</taxon>
        <taxon>Trebouxiophyceae</taxon>
        <taxon>Chlorellales</taxon>
        <taxon>Chlorellaceae</taxon>
        <taxon>Chlorella clade</taxon>
        <taxon>Chlorella</taxon>
    </lineage>
</organism>
<name>A0A2P6TC73_CHLSO</name>
<feature type="region of interest" description="Disordered" evidence="2">
    <location>
        <begin position="289"/>
        <end position="309"/>
    </location>
</feature>
<keyword evidence="1" id="KW-0175">Coiled coil</keyword>
<feature type="compositionally biased region" description="Polar residues" evidence="2">
    <location>
        <begin position="289"/>
        <end position="302"/>
    </location>
</feature>
<feature type="region of interest" description="Disordered" evidence="2">
    <location>
        <begin position="189"/>
        <end position="221"/>
    </location>
</feature>
<feature type="compositionally biased region" description="Low complexity" evidence="2">
    <location>
        <begin position="454"/>
        <end position="473"/>
    </location>
</feature>
<evidence type="ECO:0000313" key="3">
    <source>
        <dbReference type="EMBL" id="PRW20234.1"/>
    </source>
</evidence>
<evidence type="ECO:0000313" key="4">
    <source>
        <dbReference type="Proteomes" id="UP000239899"/>
    </source>
</evidence>
<evidence type="ECO:0000256" key="1">
    <source>
        <dbReference type="SAM" id="Coils"/>
    </source>
</evidence>
<feature type="compositionally biased region" description="Polar residues" evidence="2">
    <location>
        <begin position="409"/>
        <end position="418"/>
    </location>
</feature>
<accession>A0A2P6TC73</accession>
<feature type="region of interest" description="Disordered" evidence="2">
    <location>
        <begin position="331"/>
        <end position="473"/>
    </location>
</feature>
<gene>
    <name evidence="3" type="ORF">C2E21_9140</name>
</gene>
<protein>
    <submittedName>
        <fullName evidence="3">Uncharacterized protein</fullName>
    </submittedName>
</protein>
<reference evidence="3 4" key="1">
    <citation type="journal article" date="2018" name="Plant J.">
        <title>Genome sequences of Chlorella sorokiniana UTEX 1602 and Micractinium conductrix SAG 241.80: implications to maltose excretion by a green alga.</title>
        <authorList>
            <person name="Arriola M.B."/>
            <person name="Velmurugan N."/>
            <person name="Zhang Y."/>
            <person name="Plunkett M.H."/>
            <person name="Hondzo H."/>
            <person name="Barney B.M."/>
        </authorList>
    </citation>
    <scope>NUCLEOTIDE SEQUENCE [LARGE SCALE GENOMIC DNA]</scope>
    <source>
        <strain evidence="4">UTEX 1602</strain>
    </source>
</reference>
<dbReference type="AlphaFoldDB" id="A0A2P6TC73"/>
<dbReference type="EMBL" id="LHPG02000025">
    <property type="protein sequence ID" value="PRW20234.1"/>
    <property type="molecule type" value="Genomic_DNA"/>
</dbReference>
<evidence type="ECO:0000256" key="2">
    <source>
        <dbReference type="SAM" id="MobiDB-lite"/>
    </source>
</evidence>
<proteinExistence type="predicted"/>
<dbReference type="Proteomes" id="UP000239899">
    <property type="component" value="Unassembled WGS sequence"/>
</dbReference>
<feature type="compositionally biased region" description="Polar residues" evidence="2">
    <location>
        <begin position="331"/>
        <end position="348"/>
    </location>
</feature>
<keyword evidence="4" id="KW-1185">Reference proteome</keyword>
<feature type="compositionally biased region" description="Gly residues" evidence="2">
    <location>
        <begin position="192"/>
        <end position="203"/>
    </location>
</feature>
<sequence>MVRRPTVDELVGAVARCGLLPFVTQPFDTAVQAVLRCLPKGTHLPASVVDEKFIDLLFQEAFAQKHGSLLKKLAIDRHKAEERAQQAELRMERAARELARKQAEAAKVGAALSAAERHTAAAKQAAREAVMAVEACYDANPLLRAAAEAALAQQVAYTAMDAASVPVLAAEMASAVFAAALAAQPLQRAGSSGAGGGGSGGASGERPATQPEGGSSCQAAKLAGGSSGTAASAEAECTAPVVARVQEALGLKRGGRTAAAVSSMLAGFGGDAEALVSWYLDRQAEASFQEVSTGPHQQKQPASSPPHAQSCELHNAFAALESLGDSEVCLSTDSCSGRKSSEGCPTQAGSSSSGSSSSSSSRGAHGIRSPASSQGISSSGTSGQGGRGRGSTNKQKQQVASPQPVPVGESSSQSTGSCLAQPAVPLLQPSSPATGVHVPATQSAAASVPQPTESSAAQQASSSSSAGAPAVGSRPVSMMALLNWQGKLMAQQKRVVGRQRAIDAALQAASASGGAAST</sequence>
<feature type="coiled-coil region" evidence="1">
    <location>
        <begin position="70"/>
        <end position="111"/>
    </location>
</feature>